<dbReference type="GO" id="GO:0009451">
    <property type="term" value="P:RNA modification"/>
    <property type="evidence" value="ECO:0007669"/>
    <property type="project" value="InterPro"/>
</dbReference>
<dbReference type="FunFam" id="1.25.40.10:FF:000031">
    <property type="entry name" value="Pentatricopeptide repeat-containing protein mitochondrial"/>
    <property type="match status" value="1"/>
</dbReference>
<dbReference type="FunFam" id="1.25.40.10:FF:000366">
    <property type="entry name" value="Pentatricopeptide (PPR) repeat-containing protein"/>
    <property type="match status" value="1"/>
</dbReference>
<keyword evidence="2" id="KW-0677">Repeat</keyword>
<feature type="repeat" description="PPR" evidence="3">
    <location>
        <begin position="117"/>
        <end position="152"/>
    </location>
</feature>
<dbReference type="GO" id="GO:0003723">
    <property type="term" value="F:RNA binding"/>
    <property type="evidence" value="ECO:0007669"/>
    <property type="project" value="InterPro"/>
</dbReference>
<dbReference type="AlphaFoldDB" id="A0AAN7RI30"/>
<dbReference type="InterPro" id="IPR011990">
    <property type="entry name" value="TPR-like_helical_dom_sf"/>
</dbReference>
<comment type="similarity">
    <text evidence="1">Belongs to the PPR family. PCMP-H subfamily.</text>
</comment>
<dbReference type="PROSITE" id="PS51375">
    <property type="entry name" value="PPR"/>
    <property type="match status" value="7"/>
</dbReference>
<dbReference type="FunFam" id="1.25.40.10:FF:000073">
    <property type="entry name" value="Pentatricopeptide repeat-containing protein chloroplastic"/>
    <property type="match status" value="1"/>
</dbReference>
<feature type="repeat" description="PPR" evidence="3">
    <location>
        <begin position="522"/>
        <end position="556"/>
    </location>
</feature>
<dbReference type="InterPro" id="IPR032867">
    <property type="entry name" value="DYW_dom"/>
</dbReference>
<dbReference type="FunFam" id="1.25.40.10:FF:000344">
    <property type="entry name" value="Pentatricopeptide repeat-containing protein"/>
    <property type="match status" value="1"/>
</dbReference>
<proteinExistence type="inferred from homology"/>
<dbReference type="InterPro" id="IPR046848">
    <property type="entry name" value="E_motif"/>
</dbReference>
<feature type="repeat" description="PPR" evidence="3">
    <location>
        <begin position="286"/>
        <end position="316"/>
    </location>
</feature>
<keyword evidence="6" id="KW-1185">Reference proteome</keyword>
<dbReference type="InterPro" id="IPR046960">
    <property type="entry name" value="PPR_At4g14850-like_plant"/>
</dbReference>
<feature type="repeat" description="PPR" evidence="3">
    <location>
        <begin position="419"/>
        <end position="453"/>
    </location>
</feature>
<dbReference type="EMBL" id="JAXQNO010000001">
    <property type="protein sequence ID" value="KAK4803780.1"/>
    <property type="molecule type" value="Genomic_DNA"/>
</dbReference>
<feature type="repeat" description="PPR" evidence="3">
    <location>
        <begin position="557"/>
        <end position="587"/>
    </location>
</feature>
<dbReference type="FunFam" id="1.25.40.10:FF:000196">
    <property type="entry name" value="Pentatricopeptide repeat-containing protein At4g14850"/>
    <property type="match status" value="1"/>
</dbReference>
<evidence type="ECO:0000256" key="2">
    <source>
        <dbReference type="ARBA" id="ARBA00022737"/>
    </source>
</evidence>
<feature type="domain" description="DYW" evidence="4">
    <location>
        <begin position="737"/>
        <end position="770"/>
    </location>
</feature>
<dbReference type="InterPro" id="IPR002885">
    <property type="entry name" value="PPR_rpt"/>
</dbReference>
<dbReference type="Pfam" id="PF20431">
    <property type="entry name" value="E_motif"/>
    <property type="match status" value="1"/>
</dbReference>
<dbReference type="GO" id="GO:0008270">
    <property type="term" value="F:zinc ion binding"/>
    <property type="evidence" value="ECO:0007669"/>
    <property type="project" value="InterPro"/>
</dbReference>
<sequence length="788" mass="88290">MHFNHLRLGSSLSSKSLHVFKLSRAIGCSRRFLPLSTAAATLKTDPHQPEKRPCLIDFEPLFHSCTQASHVKCLHAILVVSGRFTSNFASTRLLNLYAHHGDACSSLSVFDQIKAKDSYTWNSMVSAYVRNGYLNEATKIFRQFVLTSGLRPDVYTFPPVIKSCKDVNSGKKLHCCVYKMGFQPDVFVGASLVHMYARFGFLDIARKMFDEMPRRDLGSWNAMISGYCQNGDNDAAMSMLDSMRLEGMKMDSVTVCSLLPICAQTNDLTSGLLIHLYVVKHGLEFDVYVNNALLNMYAKFGLLGIAQQIFDEMRERDLVSWNSMVAAYEQNDDPSTALQFFMKMQENKIKSDILTLVSLAPIVGGMGDISNGKSLHSFIVRRDWMILNVALGNAVMDMYAKLGFMDYADRVFEQLPVRDVISWNTLISGYAQNGLANEAIVTYEKMKKHEEEVIPNHGTWVSALSAYSNVGSVKQGMKVHAAVIKNSLFSDVYVGTCLVDMYGKCGRIEDAMKMFYHIPRDTSVPWNAVISCHGMHGHGKEALTLFENMQVEGVRPDHITFVALLSACSHSGMVDEGWRWFRSMQEDFSMKPSLKHFGCMVDLLGRAGHLEKAYGLIMSMPFPPDSSIWGALLGACKIHGNVEMGAIASKQLFNVDSENAGYYVLLSNIYANVGRWEGVKVIRSLARDRGLKKIPGWSSIEVDGKVDVFYMGNRSHPRFDQIHNELRELTAKIKSIGYVPNHKDVLQDVEDDEKDDILATHSERLAIAFGSSMLQMIPRALLMHDQAF</sequence>
<dbReference type="Pfam" id="PF01535">
    <property type="entry name" value="PPR"/>
    <property type="match status" value="5"/>
</dbReference>
<dbReference type="Gene3D" id="1.25.40.10">
    <property type="entry name" value="Tetratricopeptide repeat domain"/>
    <property type="match status" value="5"/>
</dbReference>
<evidence type="ECO:0000313" key="5">
    <source>
        <dbReference type="EMBL" id="KAK4803780.1"/>
    </source>
</evidence>
<evidence type="ECO:0000259" key="4">
    <source>
        <dbReference type="Pfam" id="PF14432"/>
    </source>
</evidence>
<accession>A0AAN7RI30</accession>
<feature type="repeat" description="PPR" evidence="3">
    <location>
        <begin position="216"/>
        <end position="250"/>
    </location>
</feature>
<dbReference type="Pfam" id="PF14432">
    <property type="entry name" value="DYW_deaminase"/>
    <property type="match status" value="1"/>
</dbReference>
<name>A0AAN7RI30_TRANT</name>
<evidence type="ECO:0000256" key="1">
    <source>
        <dbReference type="ARBA" id="ARBA00006643"/>
    </source>
</evidence>
<dbReference type="NCBIfam" id="TIGR00756">
    <property type="entry name" value="PPR"/>
    <property type="match status" value="6"/>
</dbReference>
<organism evidence="5 6">
    <name type="scientific">Trapa natans</name>
    <name type="common">Water chestnut</name>
    <dbReference type="NCBI Taxonomy" id="22666"/>
    <lineage>
        <taxon>Eukaryota</taxon>
        <taxon>Viridiplantae</taxon>
        <taxon>Streptophyta</taxon>
        <taxon>Embryophyta</taxon>
        <taxon>Tracheophyta</taxon>
        <taxon>Spermatophyta</taxon>
        <taxon>Magnoliopsida</taxon>
        <taxon>eudicotyledons</taxon>
        <taxon>Gunneridae</taxon>
        <taxon>Pentapetalae</taxon>
        <taxon>rosids</taxon>
        <taxon>malvids</taxon>
        <taxon>Myrtales</taxon>
        <taxon>Lythraceae</taxon>
        <taxon>Trapa</taxon>
    </lineage>
</organism>
<dbReference type="Proteomes" id="UP001346149">
    <property type="component" value="Unassembled WGS sequence"/>
</dbReference>
<feature type="repeat" description="PPR" evidence="3">
    <location>
        <begin position="317"/>
        <end position="351"/>
    </location>
</feature>
<gene>
    <name evidence="5" type="ORF">SAY86_003597</name>
</gene>
<comment type="caution">
    <text evidence="5">The sequence shown here is derived from an EMBL/GenBank/DDBJ whole genome shotgun (WGS) entry which is preliminary data.</text>
</comment>
<dbReference type="PANTHER" id="PTHR47926:SF486">
    <property type="entry name" value="(WILD MALAYSIAN BANANA) HYPOTHETICAL PROTEIN"/>
    <property type="match status" value="1"/>
</dbReference>
<dbReference type="PANTHER" id="PTHR47926">
    <property type="entry name" value="PENTATRICOPEPTIDE REPEAT-CONTAINING PROTEIN"/>
    <property type="match status" value="1"/>
</dbReference>
<dbReference type="Pfam" id="PF13812">
    <property type="entry name" value="PPR_3"/>
    <property type="match status" value="1"/>
</dbReference>
<protein>
    <recommendedName>
        <fullName evidence="4">DYW domain-containing protein</fullName>
    </recommendedName>
</protein>
<evidence type="ECO:0000313" key="6">
    <source>
        <dbReference type="Proteomes" id="UP001346149"/>
    </source>
</evidence>
<dbReference type="Pfam" id="PF13041">
    <property type="entry name" value="PPR_2"/>
    <property type="match status" value="3"/>
</dbReference>
<evidence type="ECO:0000256" key="3">
    <source>
        <dbReference type="PROSITE-ProRule" id="PRU00708"/>
    </source>
</evidence>
<reference evidence="5 6" key="1">
    <citation type="journal article" date="2023" name="Hortic Res">
        <title>Pangenome of water caltrop reveals structural variations and asymmetric subgenome divergence after allopolyploidization.</title>
        <authorList>
            <person name="Zhang X."/>
            <person name="Chen Y."/>
            <person name="Wang L."/>
            <person name="Yuan Y."/>
            <person name="Fang M."/>
            <person name="Shi L."/>
            <person name="Lu R."/>
            <person name="Comes H.P."/>
            <person name="Ma Y."/>
            <person name="Chen Y."/>
            <person name="Huang G."/>
            <person name="Zhou Y."/>
            <person name="Zheng Z."/>
            <person name="Qiu Y."/>
        </authorList>
    </citation>
    <scope>NUCLEOTIDE SEQUENCE [LARGE SCALE GENOMIC DNA]</scope>
    <source>
        <strain evidence="5">F231</strain>
    </source>
</reference>